<accession>A0A1R1JK63</accession>
<comment type="similarity">
    <text evidence="1">Belongs to the short-chain dehydrogenases/reductases (SDR) family.</text>
</comment>
<dbReference type="OrthoDB" id="8557335at2"/>
<dbReference type="AlphaFoldDB" id="A0A1R1JK63"/>
<sequence length="271" mass="28323">MRHADLSGQVAIVTGATSGIGRGIALELAAAGARVVVNGRPGEASERRGAEVVQAIADAGGQAVAAPADISREDDVERLFRVATDRFQGLDLLVNNAGIEQPAAIQDMTLDQWRGVIDVNLTGQFLCARAATRAFLARPAPAPDGPARGNIIFISSVHEVIPWAFQANYAASKGGVSMLMRSLAQELAPMKIRVNAVAPGAIRTPINAPAWNTPESMASLLALIPYGRIGEPRDVARAVAWLASNDADYVTGATLFIDGGMTLYPGFRGAG</sequence>
<proteinExistence type="inferred from homology"/>
<dbReference type="InterPro" id="IPR036291">
    <property type="entry name" value="NAD(P)-bd_dom_sf"/>
</dbReference>
<evidence type="ECO:0000259" key="2">
    <source>
        <dbReference type="SMART" id="SM00822"/>
    </source>
</evidence>
<dbReference type="PANTHER" id="PTHR42760:SF132">
    <property type="entry name" value="SHORT-CHAIN DEHYDROGENASE_REDUCTASE FAMILY PROTEIN"/>
    <property type="match status" value="1"/>
</dbReference>
<feature type="domain" description="Ketoreductase" evidence="2">
    <location>
        <begin position="9"/>
        <end position="205"/>
    </location>
</feature>
<dbReference type="FunFam" id="3.40.50.720:FF:000084">
    <property type="entry name" value="Short-chain dehydrogenase reductase"/>
    <property type="match status" value="1"/>
</dbReference>
<gene>
    <name evidence="3" type="ORF">BIZ92_17830</name>
</gene>
<dbReference type="NCBIfam" id="NF005559">
    <property type="entry name" value="PRK07231.1"/>
    <property type="match status" value="1"/>
</dbReference>
<dbReference type="RefSeq" id="WP_076416182.1">
    <property type="nucleotide sequence ID" value="NZ_AP028040.1"/>
</dbReference>
<dbReference type="GO" id="GO:0016616">
    <property type="term" value="F:oxidoreductase activity, acting on the CH-OH group of donors, NAD or NADP as acceptor"/>
    <property type="evidence" value="ECO:0007669"/>
    <property type="project" value="TreeGrafter"/>
</dbReference>
<dbReference type="PROSITE" id="PS00061">
    <property type="entry name" value="ADH_SHORT"/>
    <property type="match status" value="1"/>
</dbReference>
<comment type="caution">
    <text evidence="3">The sequence shown here is derived from an EMBL/GenBank/DDBJ whole genome shotgun (WGS) entry which is preliminary data.</text>
</comment>
<dbReference type="Pfam" id="PF13561">
    <property type="entry name" value="adh_short_C2"/>
    <property type="match status" value="1"/>
</dbReference>
<dbReference type="PRINTS" id="PR00081">
    <property type="entry name" value="GDHRDH"/>
</dbReference>
<dbReference type="InterPro" id="IPR020904">
    <property type="entry name" value="Sc_DH/Rdtase_CS"/>
</dbReference>
<dbReference type="Proteomes" id="UP000187251">
    <property type="component" value="Unassembled WGS sequence"/>
</dbReference>
<dbReference type="InterPro" id="IPR002347">
    <property type="entry name" value="SDR_fam"/>
</dbReference>
<protein>
    <submittedName>
        <fullName evidence="3">Sugar dehydrogenase</fullName>
    </submittedName>
</protein>
<dbReference type="Gene3D" id="3.40.50.720">
    <property type="entry name" value="NAD(P)-binding Rossmann-like Domain"/>
    <property type="match status" value="1"/>
</dbReference>
<evidence type="ECO:0000256" key="1">
    <source>
        <dbReference type="ARBA" id="ARBA00006484"/>
    </source>
</evidence>
<name>A0A1R1JK63_ALCXX</name>
<evidence type="ECO:0000313" key="4">
    <source>
        <dbReference type="Proteomes" id="UP000187251"/>
    </source>
</evidence>
<dbReference type="PANTHER" id="PTHR42760">
    <property type="entry name" value="SHORT-CHAIN DEHYDROGENASES/REDUCTASES FAMILY MEMBER"/>
    <property type="match status" value="1"/>
</dbReference>
<dbReference type="EMBL" id="MJMN01000064">
    <property type="protein sequence ID" value="OMG76148.1"/>
    <property type="molecule type" value="Genomic_DNA"/>
</dbReference>
<dbReference type="PRINTS" id="PR00080">
    <property type="entry name" value="SDRFAMILY"/>
</dbReference>
<reference evidence="3 4" key="1">
    <citation type="submission" date="2016-09" db="EMBL/GenBank/DDBJ databases">
        <title>Phylogenomics of Achromobacter.</title>
        <authorList>
            <person name="Jeukens J."/>
            <person name="Freschi L."/>
            <person name="Vincent A.T."/>
            <person name="Emond-Rheault J.-G."/>
            <person name="Kukavica-Ibrulj I."/>
            <person name="Charette S.J."/>
            <person name="Levesque R.C."/>
        </authorList>
    </citation>
    <scope>NUCLEOTIDE SEQUENCE [LARGE SCALE GENOMIC DNA]</scope>
    <source>
        <strain evidence="3 4">AUS488</strain>
    </source>
</reference>
<evidence type="ECO:0000313" key="3">
    <source>
        <dbReference type="EMBL" id="OMG76148.1"/>
    </source>
</evidence>
<dbReference type="SUPFAM" id="SSF51735">
    <property type="entry name" value="NAD(P)-binding Rossmann-fold domains"/>
    <property type="match status" value="1"/>
</dbReference>
<dbReference type="InterPro" id="IPR057326">
    <property type="entry name" value="KR_dom"/>
</dbReference>
<dbReference type="SMART" id="SM00822">
    <property type="entry name" value="PKS_KR"/>
    <property type="match status" value="1"/>
</dbReference>
<organism evidence="3 4">
    <name type="scientific">Alcaligenes xylosoxydans xylosoxydans</name>
    <name type="common">Achromobacter xylosoxidans</name>
    <dbReference type="NCBI Taxonomy" id="85698"/>
    <lineage>
        <taxon>Bacteria</taxon>
        <taxon>Pseudomonadati</taxon>
        <taxon>Pseudomonadota</taxon>
        <taxon>Betaproteobacteria</taxon>
        <taxon>Burkholderiales</taxon>
        <taxon>Alcaligenaceae</taxon>
        <taxon>Achromobacter</taxon>
    </lineage>
</organism>